<accession>A0AAX3E7S7</accession>
<dbReference type="RefSeq" id="WP_011843646.1">
    <property type="nucleotide sequence ID" value="NZ_CP109831.1"/>
</dbReference>
<gene>
    <name evidence="1" type="ORF">OH143_10720</name>
</gene>
<proteinExistence type="predicted"/>
<dbReference type="KEGG" id="msum:OH143_10720"/>
<dbReference type="GeneID" id="4847647"/>
<dbReference type="AlphaFoldDB" id="A0AAX3E7S7"/>
<name>A0AAX3E7S7_9EURY</name>
<reference evidence="1" key="1">
    <citation type="submission" date="2022-10" db="EMBL/GenBank/DDBJ databases">
        <title>Complete genome of Methanoculleus submarinus DSM 15122.</title>
        <authorList>
            <person name="Chen S.-C."/>
            <person name="Lai S.-J."/>
            <person name="You Y.-T."/>
        </authorList>
    </citation>
    <scope>NUCLEOTIDE SEQUENCE</scope>
    <source>
        <strain evidence="1">DSM 15122</strain>
    </source>
</reference>
<organism evidence="1 2">
    <name type="scientific">Methanoculleus submarinus</name>
    <dbReference type="NCBI Taxonomy" id="204050"/>
    <lineage>
        <taxon>Archaea</taxon>
        <taxon>Methanobacteriati</taxon>
        <taxon>Methanobacteriota</taxon>
        <taxon>Stenosarchaea group</taxon>
        <taxon>Methanomicrobia</taxon>
        <taxon>Methanomicrobiales</taxon>
        <taxon>Methanomicrobiaceae</taxon>
        <taxon>Methanoculleus</taxon>
    </lineage>
</organism>
<dbReference type="EMBL" id="CP109831">
    <property type="protein sequence ID" value="UYU18166.1"/>
    <property type="molecule type" value="Genomic_DNA"/>
</dbReference>
<evidence type="ECO:0000313" key="1">
    <source>
        <dbReference type="EMBL" id="UYU18166.1"/>
    </source>
</evidence>
<protein>
    <submittedName>
        <fullName evidence="1">Uncharacterized protein</fullName>
    </submittedName>
</protein>
<dbReference type="Proteomes" id="UP001156196">
    <property type="component" value="Chromosome"/>
</dbReference>
<dbReference type="GeneID" id="76731370"/>
<evidence type="ECO:0000313" key="2">
    <source>
        <dbReference type="Proteomes" id="UP001156196"/>
    </source>
</evidence>
<sequence length="137" mass="14540">MGGIKDSTYLDVQKALARRFSPLDGWQFSWSPAGSAQPEGLLSRRVAGRTERVLVNVKMTPSVPAGAVEALEAAASASNADRAVLVVPGGAAVPEVPEGVDVLEMGNWQIVGGRIAWAKNIERSAFLEEERARRGLA</sequence>
<keyword evidence="2" id="KW-1185">Reference proteome</keyword>